<evidence type="ECO:0000256" key="2">
    <source>
        <dbReference type="ARBA" id="ARBA00022448"/>
    </source>
</evidence>
<dbReference type="PANTHER" id="PTHR43335">
    <property type="entry name" value="ABC TRANSPORTER, ATP-BINDING PROTEIN"/>
    <property type="match status" value="1"/>
</dbReference>
<dbReference type="EMBL" id="CP032549">
    <property type="protein sequence ID" value="QIV87067.1"/>
    <property type="molecule type" value="Genomic_DNA"/>
</dbReference>
<evidence type="ECO:0000313" key="7">
    <source>
        <dbReference type="Proteomes" id="UP000502331"/>
    </source>
</evidence>
<sequence length="324" mass="35061">MNGLQLSGVSRSFGDRTVLHSMDLSVQRGEIVGFIGGNGAGKTTSMRLILGLLSADQGQIMWDGKPISAQDRRNIGYMPEERGLYPQMPVREQIIHFALLEGHKLPVARTVADDLISSLGLQGRERTLIQDLSLGNQQRVQLAVSLVGDPALLVLDEPFSGLDPSAVATMGELIREQAARGVGVLFSSHQLDLVERLCDRVCILDQGRVKASGSITELKTEGKSRWQLNFSHNADAFAAETAMLRDIDVTWSSADRTSVMVCLEGDDRDIPTQLLAIAQRHGGLRSIESVQRSLDELLTKQYISAGLATTAAAEPVTTASEASK</sequence>
<keyword evidence="4 6" id="KW-0067">ATP-binding</keyword>
<dbReference type="Pfam" id="PF00005">
    <property type="entry name" value="ABC_tran"/>
    <property type="match status" value="1"/>
</dbReference>
<evidence type="ECO:0000256" key="1">
    <source>
        <dbReference type="ARBA" id="ARBA00005417"/>
    </source>
</evidence>
<accession>A0A6H0SM56</accession>
<evidence type="ECO:0000259" key="5">
    <source>
        <dbReference type="PROSITE" id="PS50893"/>
    </source>
</evidence>
<protein>
    <submittedName>
        <fullName evidence="6">ATP-binding cassette domain-containing protein</fullName>
    </submittedName>
</protein>
<dbReference type="PROSITE" id="PS00211">
    <property type="entry name" value="ABC_TRANSPORTER_1"/>
    <property type="match status" value="1"/>
</dbReference>
<keyword evidence="2" id="KW-0813">Transport</keyword>
<dbReference type="Gene3D" id="3.40.50.300">
    <property type="entry name" value="P-loop containing nucleotide triphosphate hydrolases"/>
    <property type="match status" value="1"/>
</dbReference>
<dbReference type="InterPro" id="IPR017871">
    <property type="entry name" value="ABC_transporter-like_CS"/>
</dbReference>
<name>A0A6H0SM56_9MICC</name>
<dbReference type="SMART" id="SM00382">
    <property type="entry name" value="AAA"/>
    <property type="match status" value="1"/>
</dbReference>
<keyword evidence="7" id="KW-1185">Reference proteome</keyword>
<dbReference type="SUPFAM" id="SSF52540">
    <property type="entry name" value="P-loop containing nucleoside triphosphate hydrolases"/>
    <property type="match status" value="1"/>
</dbReference>
<keyword evidence="3" id="KW-0547">Nucleotide-binding</keyword>
<evidence type="ECO:0000256" key="3">
    <source>
        <dbReference type="ARBA" id="ARBA00022741"/>
    </source>
</evidence>
<dbReference type="PROSITE" id="PS50893">
    <property type="entry name" value="ABC_TRANSPORTER_2"/>
    <property type="match status" value="1"/>
</dbReference>
<dbReference type="GO" id="GO:0016887">
    <property type="term" value="F:ATP hydrolysis activity"/>
    <property type="evidence" value="ECO:0007669"/>
    <property type="project" value="InterPro"/>
</dbReference>
<dbReference type="RefSeq" id="WP_172511855.1">
    <property type="nucleotide sequence ID" value="NZ_CP032549.1"/>
</dbReference>
<evidence type="ECO:0000256" key="4">
    <source>
        <dbReference type="ARBA" id="ARBA00022840"/>
    </source>
</evidence>
<reference evidence="6 7" key="1">
    <citation type="submission" date="2018-09" db="EMBL/GenBank/DDBJ databases">
        <title>Glutamicibacter mishrai S5-52T (LMG 29155T = KCTC 39846T).</title>
        <authorList>
            <person name="Das S.K."/>
        </authorList>
    </citation>
    <scope>NUCLEOTIDE SEQUENCE [LARGE SCALE GENOMIC DNA]</scope>
    <source>
        <strain evidence="6 7">S5-52</strain>
    </source>
</reference>
<dbReference type="AlphaFoldDB" id="A0A6H0SM56"/>
<comment type="similarity">
    <text evidence="1">Belongs to the ABC transporter superfamily.</text>
</comment>
<proteinExistence type="inferred from homology"/>
<organism evidence="6 7">
    <name type="scientific">Glutamicibacter mishrai</name>
    <dbReference type="NCBI Taxonomy" id="1775880"/>
    <lineage>
        <taxon>Bacteria</taxon>
        <taxon>Bacillati</taxon>
        <taxon>Actinomycetota</taxon>
        <taxon>Actinomycetes</taxon>
        <taxon>Micrococcales</taxon>
        <taxon>Micrococcaceae</taxon>
        <taxon>Glutamicibacter</taxon>
    </lineage>
</organism>
<dbReference type="InterPro" id="IPR003593">
    <property type="entry name" value="AAA+_ATPase"/>
</dbReference>
<dbReference type="InterPro" id="IPR027417">
    <property type="entry name" value="P-loop_NTPase"/>
</dbReference>
<feature type="domain" description="ABC transporter" evidence="5">
    <location>
        <begin position="4"/>
        <end position="231"/>
    </location>
</feature>
<dbReference type="InterPro" id="IPR003439">
    <property type="entry name" value="ABC_transporter-like_ATP-bd"/>
</dbReference>
<evidence type="ECO:0000313" key="6">
    <source>
        <dbReference type="EMBL" id="QIV87067.1"/>
    </source>
</evidence>
<gene>
    <name evidence="6" type="ORF">D3791_07960</name>
</gene>
<dbReference type="GO" id="GO:0005524">
    <property type="term" value="F:ATP binding"/>
    <property type="evidence" value="ECO:0007669"/>
    <property type="project" value="UniProtKB-KW"/>
</dbReference>
<dbReference type="Proteomes" id="UP000502331">
    <property type="component" value="Chromosome"/>
</dbReference>